<protein>
    <submittedName>
        <fullName evidence="9">Unannotated protein</fullName>
    </submittedName>
</protein>
<dbReference type="Gene3D" id="1.10.3720.10">
    <property type="entry name" value="MetI-like"/>
    <property type="match status" value="1"/>
</dbReference>
<gene>
    <name evidence="9" type="ORF">UFOPK1395_00186</name>
</gene>
<name>A0A6J6AVR8_9ZZZZ</name>
<evidence type="ECO:0000256" key="4">
    <source>
        <dbReference type="ARBA" id="ARBA00022692"/>
    </source>
</evidence>
<dbReference type="SUPFAM" id="SSF161098">
    <property type="entry name" value="MetI-like"/>
    <property type="match status" value="1"/>
</dbReference>
<evidence type="ECO:0000256" key="5">
    <source>
        <dbReference type="ARBA" id="ARBA00022989"/>
    </source>
</evidence>
<sequence>MGPLPERITIQMSNALSHLSPEKIAEIELHSKKAHRSKRWHDFLEMVGNHSILIALSVIFFMPLYLVIVISLMNKGQAETRSIWPSPFMWSNYVEVFTLVPFLKWTLNTLFVSVMGTIGVVVSSVPPAYVLSRLQWKGRNTTFIIILGTMMLPGQVTMIPVYIIFSKLHWIPSFLPLIVPTFFSSAFSIFLLRQFFTSIPDEISDAARIDGCSEFKLMMRIVVPLAKPAIAAIALFAFLGSWNDFFGPLLYLVENEDLWTLGIGLNAFQGIHHVQTNMLMTASALFMAPVIIIFFFSQKVFIEGVTLTGVKG</sequence>
<feature type="transmembrane region" description="Helical" evidence="7">
    <location>
        <begin position="177"/>
        <end position="196"/>
    </location>
</feature>
<comment type="subcellular location">
    <subcellularLocation>
        <location evidence="1">Cell membrane</location>
        <topology evidence="1">Multi-pass membrane protein</topology>
    </subcellularLocation>
</comment>
<accession>A0A6J6AVR8</accession>
<feature type="transmembrane region" description="Helical" evidence="7">
    <location>
        <begin position="52"/>
        <end position="72"/>
    </location>
</feature>
<feature type="domain" description="ABC transmembrane type-1" evidence="8">
    <location>
        <begin position="106"/>
        <end position="297"/>
    </location>
</feature>
<proteinExistence type="predicted"/>
<feature type="transmembrane region" description="Helical" evidence="7">
    <location>
        <begin position="109"/>
        <end position="131"/>
    </location>
</feature>
<dbReference type="PROSITE" id="PS50928">
    <property type="entry name" value="ABC_TM1"/>
    <property type="match status" value="1"/>
</dbReference>
<keyword evidence="4 7" id="KW-0812">Transmembrane</keyword>
<feature type="transmembrane region" description="Helical" evidence="7">
    <location>
        <begin position="217"/>
        <end position="242"/>
    </location>
</feature>
<evidence type="ECO:0000256" key="3">
    <source>
        <dbReference type="ARBA" id="ARBA00022475"/>
    </source>
</evidence>
<keyword evidence="5 7" id="KW-1133">Transmembrane helix</keyword>
<dbReference type="GO" id="GO:0005886">
    <property type="term" value="C:plasma membrane"/>
    <property type="evidence" value="ECO:0007669"/>
    <property type="project" value="UniProtKB-SubCell"/>
</dbReference>
<dbReference type="AlphaFoldDB" id="A0A6J6AVR8"/>
<evidence type="ECO:0000256" key="7">
    <source>
        <dbReference type="SAM" id="Phobius"/>
    </source>
</evidence>
<feature type="transmembrane region" description="Helical" evidence="7">
    <location>
        <begin position="143"/>
        <end position="165"/>
    </location>
</feature>
<keyword evidence="2" id="KW-0813">Transport</keyword>
<dbReference type="InterPro" id="IPR000515">
    <property type="entry name" value="MetI-like"/>
</dbReference>
<dbReference type="CDD" id="cd06261">
    <property type="entry name" value="TM_PBP2"/>
    <property type="match status" value="1"/>
</dbReference>
<evidence type="ECO:0000259" key="8">
    <source>
        <dbReference type="PROSITE" id="PS50928"/>
    </source>
</evidence>
<evidence type="ECO:0000256" key="2">
    <source>
        <dbReference type="ARBA" id="ARBA00022448"/>
    </source>
</evidence>
<dbReference type="PANTHER" id="PTHR43744:SF12">
    <property type="entry name" value="ABC TRANSPORTER PERMEASE PROTEIN MG189-RELATED"/>
    <property type="match status" value="1"/>
</dbReference>
<dbReference type="EMBL" id="CAEZSB010000009">
    <property type="protein sequence ID" value="CAB4530173.1"/>
    <property type="molecule type" value="Genomic_DNA"/>
</dbReference>
<organism evidence="9">
    <name type="scientific">freshwater metagenome</name>
    <dbReference type="NCBI Taxonomy" id="449393"/>
    <lineage>
        <taxon>unclassified sequences</taxon>
        <taxon>metagenomes</taxon>
        <taxon>ecological metagenomes</taxon>
    </lineage>
</organism>
<dbReference type="PANTHER" id="PTHR43744">
    <property type="entry name" value="ABC TRANSPORTER PERMEASE PROTEIN MG189-RELATED-RELATED"/>
    <property type="match status" value="1"/>
</dbReference>
<reference evidence="9" key="1">
    <citation type="submission" date="2020-05" db="EMBL/GenBank/DDBJ databases">
        <authorList>
            <person name="Chiriac C."/>
            <person name="Salcher M."/>
            <person name="Ghai R."/>
            <person name="Kavagutti S V."/>
        </authorList>
    </citation>
    <scope>NUCLEOTIDE SEQUENCE</scope>
</reference>
<feature type="transmembrane region" description="Helical" evidence="7">
    <location>
        <begin position="278"/>
        <end position="296"/>
    </location>
</feature>
<keyword evidence="6 7" id="KW-0472">Membrane</keyword>
<dbReference type="GO" id="GO:0055085">
    <property type="term" value="P:transmembrane transport"/>
    <property type="evidence" value="ECO:0007669"/>
    <property type="project" value="InterPro"/>
</dbReference>
<dbReference type="InterPro" id="IPR035906">
    <property type="entry name" value="MetI-like_sf"/>
</dbReference>
<evidence type="ECO:0000256" key="1">
    <source>
        <dbReference type="ARBA" id="ARBA00004651"/>
    </source>
</evidence>
<keyword evidence="3" id="KW-1003">Cell membrane</keyword>
<dbReference type="Pfam" id="PF00528">
    <property type="entry name" value="BPD_transp_1"/>
    <property type="match status" value="1"/>
</dbReference>
<evidence type="ECO:0000313" key="9">
    <source>
        <dbReference type="EMBL" id="CAB4530173.1"/>
    </source>
</evidence>
<evidence type="ECO:0000256" key="6">
    <source>
        <dbReference type="ARBA" id="ARBA00023136"/>
    </source>
</evidence>